<organism evidence="2">
    <name type="scientific">Albugo laibachii Nc14</name>
    <dbReference type="NCBI Taxonomy" id="890382"/>
    <lineage>
        <taxon>Eukaryota</taxon>
        <taxon>Sar</taxon>
        <taxon>Stramenopiles</taxon>
        <taxon>Oomycota</taxon>
        <taxon>Peronosporomycetes</taxon>
        <taxon>Albuginales</taxon>
        <taxon>Albuginaceae</taxon>
        <taxon>Albugo</taxon>
    </lineage>
</organism>
<gene>
    <name evidence="2" type="primary">AlNc14C408G11428</name>
    <name evidence="2" type="ORF">ALNC14_128780</name>
</gene>
<feature type="region of interest" description="Disordered" evidence="1">
    <location>
        <begin position="125"/>
        <end position="145"/>
    </location>
</feature>
<reference evidence="2" key="1">
    <citation type="journal article" date="2011" name="PLoS Biol.">
        <title>Gene gain and loss during evolution of obligate parasitism in the white rust pathogen of Arabidopsis thaliana.</title>
        <authorList>
            <person name="Kemen E."/>
            <person name="Gardiner A."/>
            <person name="Schultz-Larsen T."/>
            <person name="Kemen A.C."/>
            <person name="Balmuth A.L."/>
            <person name="Robert-Seilaniantz A."/>
            <person name="Bailey K."/>
            <person name="Holub E."/>
            <person name="Studholme D.J."/>
            <person name="Maclean D."/>
            <person name="Jones J.D."/>
        </authorList>
    </citation>
    <scope>NUCLEOTIDE SEQUENCE</scope>
</reference>
<feature type="region of interest" description="Disordered" evidence="1">
    <location>
        <begin position="1"/>
        <end position="51"/>
    </location>
</feature>
<proteinExistence type="predicted"/>
<name>F0WZ19_9STRA</name>
<sequence length="363" mass="41366">MKRVGGGYVPQAPKVEPNQQQQQQRRARVTPPAPAKASRTSLVTRTDRTEKELWQHGRPGRWLWSQISTAATQPGPIAASARARRTMATRAARMVTSEPKSQQQQRTQATTPPLIESRRTMAKQVARKVTSEPNTQQQRRTRATLPPLNEARRNVTILAINHAGSGSVARSSRTANTDLTQGRTQLIRATLQQQTKSAASPSRSLAEQSQHSFPTRLRVIFAARPKKTKRCHAPWPTNWRKSEGRARNQPKNNEEYQEQLDDALMTYRQDQRMLKTATKGHEELKADVARSRRILQECKTFMQEQGKQLEALQIVRDHSTKTIEADTTGNKDHGVHAIEDFYRKHWKQDQRKVKLAMEQNAEM</sequence>
<evidence type="ECO:0000313" key="2">
    <source>
        <dbReference type="EMBL" id="CCA26734.1"/>
    </source>
</evidence>
<reference evidence="2" key="2">
    <citation type="submission" date="2011-02" db="EMBL/GenBank/DDBJ databases">
        <authorList>
            <person name="MacLean D."/>
        </authorList>
    </citation>
    <scope>NUCLEOTIDE SEQUENCE</scope>
</reference>
<feature type="region of interest" description="Disordered" evidence="1">
    <location>
        <begin position="191"/>
        <end position="212"/>
    </location>
</feature>
<accession>F0WZ19</accession>
<dbReference type="EMBL" id="FR824451">
    <property type="protein sequence ID" value="CCA26734.1"/>
    <property type="molecule type" value="Genomic_DNA"/>
</dbReference>
<protein>
    <submittedName>
        <fullName evidence="2">AlNc14C408G11428 protein</fullName>
    </submittedName>
</protein>
<feature type="region of interest" description="Disordered" evidence="1">
    <location>
        <begin position="228"/>
        <end position="253"/>
    </location>
</feature>
<dbReference type="HOGENOM" id="CLU_881137_0_0_1"/>
<evidence type="ECO:0000256" key="1">
    <source>
        <dbReference type="SAM" id="MobiDB-lite"/>
    </source>
</evidence>
<dbReference type="AlphaFoldDB" id="F0WZ19"/>
<feature type="compositionally biased region" description="Low complexity" evidence="1">
    <location>
        <begin position="11"/>
        <end position="24"/>
    </location>
</feature>